<reference evidence="12" key="1">
    <citation type="submission" date="2025-08" db="UniProtKB">
        <authorList>
            <consortium name="RefSeq"/>
        </authorList>
    </citation>
    <scope>IDENTIFICATION</scope>
    <source>
        <tissue evidence="12">Muscle</tissue>
    </source>
</reference>
<dbReference type="Proteomes" id="UP000694941">
    <property type="component" value="Unplaced"/>
</dbReference>
<evidence type="ECO:0000256" key="8">
    <source>
        <dbReference type="ARBA" id="ARBA00023242"/>
    </source>
</evidence>
<proteinExistence type="inferred from homology"/>
<evidence type="ECO:0000256" key="3">
    <source>
        <dbReference type="ARBA" id="ARBA00007682"/>
    </source>
</evidence>
<evidence type="ECO:0000256" key="7">
    <source>
        <dbReference type="ARBA" id="ARBA00023163"/>
    </source>
</evidence>
<gene>
    <name evidence="12" type="primary">LOC106476797</name>
</gene>
<evidence type="ECO:0000256" key="2">
    <source>
        <dbReference type="ARBA" id="ARBA00004496"/>
    </source>
</evidence>
<name>A0ABM1C247_LIMPO</name>
<dbReference type="PANTHER" id="PTHR23326">
    <property type="entry name" value="CCR4 NOT-RELATED"/>
    <property type="match status" value="1"/>
</dbReference>
<feature type="domain" description="CCR4-Not complex component Not N-terminal" evidence="10">
    <location>
        <begin position="1"/>
        <end position="222"/>
    </location>
</feature>
<keyword evidence="4" id="KW-0963">Cytoplasm</keyword>
<keyword evidence="9" id="KW-0175">Coiled coil</keyword>
<protein>
    <submittedName>
        <fullName evidence="12">CCR4-NOT transcription complex subunit 3-like</fullName>
    </submittedName>
</protein>
<organism evidence="11 12">
    <name type="scientific">Limulus polyphemus</name>
    <name type="common">Atlantic horseshoe crab</name>
    <dbReference type="NCBI Taxonomy" id="6850"/>
    <lineage>
        <taxon>Eukaryota</taxon>
        <taxon>Metazoa</taxon>
        <taxon>Ecdysozoa</taxon>
        <taxon>Arthropoda</taxon>
        <taxon>Chelicerata</taxon>
        <taxon>Merostomata</taxon>
        <taxon>Xiphosura</taxon>
        <taxon>Limulidae</taxon>
        <taxon>Limulus</taxon>
    </lineage>
</organism>
<comment type="subcellular location">
    <subcellularLocation>
        <location evidence="2">Cytoplasm</location>
    </subcellularLocation>
    <subcellularLocation>
        <location evidence="1">Nucleus</location>
    </subcellularLocation>
</comment>
<dbReference type="GeneID" id="106476797"/>
<evidence type="ECO:0000256" key="6">
    <source>
        <dbReference type="ARBA" id="ARBA00023015"/>
    </source>
</evidence>
<evidence type="ECO:0000259" key="10">
    <source>
        <dbReference type="Pfam" id="PF04065"/>
    </source>
</evidence>
<dbReference type="InterPro" id="IPR007207">
    <property type="entry name" value="Not_N"/>
</dbReference>
<feature type="non-terminal residue" evidence="12">
    <location>
        <position position="231"/>
    </location>
</feature>
<sequence>EIERCMKKVTEGVETFEDTWQKVQSAGNYNQKEKYEADLKKEIKKLQRLRDQIKTWVASNEIKDKRDLLEARKLIERQMERFKVVERETKTKAYSKEGLGGTQKVDPAQKEKDDASSWLSASIEALNIQIDQFESECESLMIGLKKKRSDKEKEDRLDELRGYTEKHRYHIKQLETIMRMVDNSTINVDQVKKIKDDVEYYIESCQEPDFEDNEFIYSDLSLEDIQEYLTK</sequence>
<comment type="similarity">
    <text evidence="3">Belongs to the CNOT2/3/5 family.</text>
</comment>
<evidence type="ECO:0000256" key="4">
    <source>
        <dbReference type="ARBA" id="ARBA00022490"/>
    </source>
</evidence>
<keyword evidence="6" id="KW-0805">Transcription regulation</keyword>
<dbReference type="RefSeq" id="XP_013792877.1">
    <property type="nucleotide sequence ID" value="XM_013937423.1"/>
</dbReference>
<keyword evidence="8" id="KW-0539">Nucleus</keyword>
<evidence type="ECO:0000256" key="1">
    <source>
        <dbReference type="ARBA" id="ARBA00004123"/>
    </source>
</evidence>
<evidence type="ECO:0000256" key="5">
    <source>
        <dbReference type="ARBA" id="ARBA00022491"/>
    </source>
</evidence>
<dbReference type="InterPro" id="IPR040168">
    <property type="entry name" value="Not2/3/5"/>
</dbReference>
<keyword evidence="11" id="KW-1185">Reference proteome</keyword>
<evidence type="ECO:0000313" key="11">
    <source>
        <dbReference type="Proteomes" id="UP000694941"/>
    </source>
</evidence>
<keyword evidence="7" id="KW-0804">Transcription</keyword>
<evidence type="ECO:0000256" key="9">
    <source>
        <dbReference type="SAM" id="Coils"/>
    </source>
</evidence>
<feature type="non-terminal residue" evidence="12">
    <location>
        <position position="1"/>
    </location>
</feature>
<evidence type="ECO:0000313" key="12">
    <source>
        <dbReference type="RefSeq" id="XP_013792877.1"/>
    </source>
</evidence>
<dbReference type="Pfam" id="PF04065">
    <property type="entry name" value="Not3"/>
    <property type="match status" value="1"/>
</dbReference>
<keyword evidence="5" id="KW-0678">Repressor</keyword>
<accession>A0ABM1C247</accession>
<feature type="coiled-coil region" evidence="9">
    <location>
        <begin position="29"/>
        <end position="88"/>
    </location>
</feature>